<reference evidence="2" key="1">
    <citation type="journal article" date="2021" name="Proc. Natl. Acad. Sci. U.S.A.">
        <title>A Catalog of Tens of Thousands of Viruses from Human Metagenomes Reveals Hidden Associations with Chronic Diseases.</title>
        <authorList>
            <person name="Tisza M.J."/>
            <person name="Buck C.B."/>
        </authorList>
    </citation>
    <scope>NUCLEOTIDE SEQUENCE</scope>
    <source>
        <strain evidence="2">CteBs22</strain>
    </source>
</reference>
<keyword evidence="1" id="KW-0812">Transmembrane</keyword>
<organism evidence="2">
    <name type="scientific">Myoviridae sp. cteBs22</name>
    <dbReference type="NCBI Taxonomy" id="2826675"/>
    <lineage>
        <taxon>Viruses</taxon>
        <taxon>Duplodnaviria</taxon>
        <taxon>Heunggongvirae</taxon>
        <taxon>Uroviricota</taxon>
        <taxon>Caudoviricetes</taxon>
    </lineage>
</organism>
<dbReference type="EMBL" id="BK015784">
    <property type="protein sequence ID" value="DAE24751.1"/>
    <property type="molecule type" value="Genomic_DNA"/>
</dbReference>
<sequence length="106" mass="11582">MCEEDSVLKRILTPIFSGSASGTVKAAPAIGVSALSIAGVPLESWVTILTLVYILIMIVGALPKIVETCRFFYRLWKPRKIEELVCQVSDDAVAKMIEKVKGDRDA</sequence>
<keyword evidence="1" id="KW-0472">Membrane</keyword>
<proteinExistence type="predicted"/>
<feature type="transmembrane region" description="Helical" evidence="1">
    <location>
        <begin position="45"/>
        <end position="66"/>
    </location>
</feature>
<accession>A0A8S5QZR5</accession>
<protein>
    <submittedName>
        <fullName evidence="2">Holin</fullName>
    </submittedName>
</protein>
<evidence type="ECO:0000313" key="2">
    <source>
        <dbReference type="EMBL" id="DAE24751.1"/>
    </source>
</evidence>
<evidence type="ECO:0000256" key="1">
    <source>
        <dbReference type="SAM" id="Phobius"/>
    </source>
</evidence>
<name>A0A8S5QZR5_9CAUD</name>
<keyword evidence="1" id="KW-1133">Transmembrane helix</keyword>